<feature type="compositionally biased region" description="Polar residues" evidence="1">
    <location>
        <begin position="27"/>
        <end position="40"/>
    </location>
</feature>
<feature type="compositionally biased region" description="Acidic residues" evidence="1">
    <location>
        <begin position="41"/>
        <end position="58"/>
    </location>
</feature>
<evidence type="ECO:0000313" key="3">
    <source>
        <dbReference type="EMBL" id="KAJ7754549.1"/>
    </source>
</evidence>
<proteinExistence type="predicted"/>
<dbReference type="EMBL" id="JARKIB010000052">
    <property type="protein sequence ID" value="KAJ7754549.1"/>
    <property type="molecule type" value="Genomic_DNA"/>
</dbReference>
<dbReference type="AlphaFoldDB" id="A0AAD7J2E3"/>
<gene>
    <name evidence="3" type="ORF">B0H16DRAFT_747594</name>
</gene>
<dbReference type="Pfam" id="PF00646">
    <property type="entry name" value="F-box"/>
    <property type="match status" value="1"/>
</dbReference>
<dbReference type="Proteomes" id="UP001215598">
    <property type="component" value="Unassembled WGS sequence"/>
</dbReference>
<feature type="domain" description="F-box" evidence="2">
    <location>
        <begin position="103"/>
        <end position="152"/>
    </location>
</feature>
<evidence type="ECO:0000256" key="1">
    <source>
        <dbReference type="SAM" id="MobiDB-lite"/>
    </source>
</evidence>
<evidence type="ECO:0000313" key="4">
    <source>
        <dbReference type="Proteomes" id="UP001215598"/>
    </source>
</evidence>
<accession>A0AAD7J2E3</accession>
<dbReference type="InterPro" id="IPR036047">
    <property type="entry name" value="F-box-like_dom_sf"/>
</dbReference>
<evidence type="ECO:0000259" key="2">
    <source>
        <dbReference type="PROSITE" id="PS50181"/>
    </source>
</evidence>
<organism evidence="3 4">
    <name type="scientific">Mycena metata</name>
    <dbReference type="NCBI Taxonomy" id="1033252"/>
    <lineage>
        <taxon>Eukaryota</taxon>
        <taxon>Fungi</taxon>
        <taxon>Dikarya</taxon>
        <taxon>Basidiomycota</taxon>
        <taxon>Agaricomycotina</taxon>
        <taxon>Agaricomycetes</taxon>
        <taxon>Agaricomycetidae</taxon>
        <taxon>Agaricales</taxon>
        <taxon>Marasmiineae</taxon>
        <taxon>Mycenaceae</taxon>
        <taxon>Mycena</taxon>
    </lineage>
</organism>
<sequence>MSTTRRQSGRLAQQAVSPAKDNGVGASKTSAVVKSKQTSGTDEDHDMFEESEEVESDASEYGSRPLKRQKTTKTVAVKKATKTATAKKSTPKSRKTKSTGEKTCHLSSVALDVLLEIFGYLEPKDIIQLSRTNHTFRSHLLSKESRSVWRTARENVDGPDCHADLTEQEWAHLLYGAAQCQTCGAKNVQRVDFGLRRRACTSCLKGNLVVTSSFKKRFPHLDIDLLDLIPYTNIGGHSHGYPSRSQFYWKSDIEEMAETLAAYDRDVTMRLPGARKAREDFTAERIALVEAIADHAEDCRNWSRNAVRRRQQETDRKIAARYEAIERKFMELGYSEDDISSIRESTHACQTAGLTDRIWNRIYPLLEPEVRASKESRLKAERDVIIRQRTLLVEEIYKNYKRTLVPAQWRYLAGLYEVLQFAVFNTVVESPNDVNVQMTHFKEAIAVLPPLVTSIADSRKQELVQSMEAARTSEPGLFSAGTPTFLYLGTRILDWATAVFVCAQPLCARRNPYATSSPFSKPTLIGWDAAVNHRCREDFHPNASLETILTFSKRGYTAAVSLVALTCSHERITAAQMDHLDLRFLCTTCSPRIAGNKEAHNVYSWRTAVSHFVDSQHAVPRWRQLTNTEAQHVKSNEGVDATLSWSCNHCPHNLDNCRTFASVTDHVKTVHKITNPGVERDLFRCLDLARPSVTFSYTRPAKKVKPKAAISNLQYNCLRCSTAGSAASTRIFKLDGVKCHLQAKHKIMNPVPDQDWKQVQT</sequence>
<dbReference type="SUPFAM" id="SSF81383">
    <property type="entry name" value="F-box domain"/>
    <property type="match status" value="1"/>
</dbReference>
<comment type="caution">
    <text evidence="3">The sequence shown here is derived from an EMBL/GenBank/DDBJ whole genome shotgun (WGS) entry which is preliminary data.</text>
</comment>
<feature type="compositionally biased region" description="Polar residues" evidence="1">
    <location>
        <begin position="1"/>
        <end position="16"/>
    </location>
</feature>
<feature type="region of interest" description="Disordered" evidence="1">
    <location>
        <begin position="1"/>
        <end position="101"/>
    </location>
</feature>
<dbReference type="InterPro" id="IPR001810">
    <property type="entry name" value="F-box_dom"/>
</dbReference>
<protein>
    <recommendedName>
        <fullName evidence="2">F-box domain-containing protein</fullName>
    </recommendedName>
</protein>
<reference evidence="3" key="1">
    <citation type="submission" date="2023-03" db="EMBL/GenBank/DDBJ databases">
        <title>Massive genome expansion in bonnet fungi (Mycena s.s.) driven by repeated elements and novel gene families across ecological guilds.</title>
        <authorList>
            <consortium name="Lawrence Berkeley National Laboratory"/>
            <person name="Harder C.B."/>
            <person name="Miyauchi S."/>
            <person name="Viragh M."/>
            <person name="Kuo A."/>
            <person name="Thoen E."/>
            <person name="Andreopoulos B."/>
            <person name="Lu D."/>
            <person name="Skrede I."/>
            <person name="Drula E."/>
            <person name="Henrissat B."/>
            <person name="Morin E."/>
            <person name="Kohler A."/>
            <person name="Barry K."/>
            <person name="LaButti K."/>
            <person name="Morin E."/>
            <person name="Salamov A."/>
            <person name="Lipzen A."/>
            <person name="Mereny Z."/>
            <person name="Hegedus B."/>
            <person name="Baldrian P."/>
            <person name="Stursova M."/>
            <person name="Weitz H."/>
            <person name="Taylor A."/>
            <person name="Grigoriev I.V."/>
            <person name="Nagy L.G."/>
            <person name="Martin F."/>
            <person name="Kauserud H."/>
        </authorList>
    </citation>
    <scope>NUCLEOTIDE SEQUENCE</scope>
    <source>
        <strain evidence="3">CBHHK182m</strain>
    </source>
</reference>
<name>A0AAD7J2E3_9AGAR</name>
<keyword evidence="4" id="KW-1185">Reference proteome</keyword>
<dbReference type="CDD" id="cd09917">
    <property type="entry name" value="F-box_SF"/>
    <property type="match status" value="1"/>
</dbReference>
<feature type="compositionally biased region" description="Low complexity" evidence="1">
    <location>
        <begin position="72"/>
        <end position="88"/>
    </location>
</feature>
<dbReference type="PROSITE" id="PS50181">
    <property type="entry name" value="FBOX"/>
    <property type="match status" value="1"/>
</dbReference>